<dbReference type="PATRIC" id="fig|216942.3.peg.427"/>
<organism evidence="7 8">
    <name type="scientific">Spiroplasma litorale</name>
    <dbReference type="NCBI Taxonomy" id="216942"/>
    <lineage>
        <taxon>Bacteria</taxon>
        <taxon>Bacillati</taxon>
        <taxon>Mycoplasmatota</taxon>
        <taxon>Mollicutes</taxon>
        <taxon>Entomoplasmatales</taxon>
        <taxon>Spiroplasmataceae</taxon>
        <taxon>Spiroplasma</taxon>
    </lineage>
</organism>
<evidence type="ECO:0000313" key="8">
    <source>
        <dbReference type="Proteomes" id="UP000067476"/>
    </source>
</evidence>
<dbReference type="InterPro" id="IPR000914">
    <property type="entry name" value="SBP_5_dom"/>
</dbReference>
<dbReference type="Gene3D" id="3.40.190.10">
    <property type="entry name" value="Periplasmic binding protein-like II"/>
    <property type="match status" value="1"/>
</dbReference>
<dbReference type="SUPFAM" id="SSF53850">
    <property type="entry name" value="Periplasmic binding protein-like II"/>
    <property type="match status" value="1"/>
</dbReference>
<dbReference type="PANTHER" id="PTHR30290:SF10">
    <property type="entry name" value="PERIPLASMIC OLIGOPEPTIDE-BINDING PROTEIN-RELATED"/>
    <property type="match status" value="1"/>
</dbReference>
<keyword evidence="4 5" id="KW-0732">Signal</keyword>
<dbReference type="PANTHER" id="PTHR30290">
    <property type="entry name" value="PERIPLASMIC BINDING COMPONENT OF ABC TRANSPORTER"/>
    <property type="match status" value="1"/>
</dbReference>
<dbReference type="KEGG" id="sll:SLITO_v1c04240"/>
<sequence length="748" mass="85035">MKKLMLSLMSLSVLSAPVSAIVSCGNKVQDPEKTLITTFSANPNNWVTAQSMRAWDFEFLANTNANPLSTDQYGREYGDLFEPVDYKKDNKVGTESNSSKTWVYKLRSNATWSDYKGNKVSDITVNDFLNTAKYVLNPSNNAEVYPLWAEFIKGAAEIYNLANKPSANFDEIFESNKSKLGLKVNESTREVTFELEKSAPYFETLLTYSVFSPIHSQVLVDSTINKDYRKGYYSGAFVPSEYVQDSKMVLDKNQNYHFADKTNLDRVRYLFNKGPASTSRELYKAGTINSFTLNANDASGWSQYVGEEVSAPKKTPGMVKYTDSPNTVSSMALYFNYLNSEYLSGSADDKARTLNSSRLLQYSKTREFIASALDRTKFVTYYSKPYDKGHENISSQLRNTYVPGEGFVSDETGKSYQDIFANSYNKILSPESSVKGSDLADGVDFLRNRVYGEQVVNDKNQLKVARQKKAQELKSEVIDKDEVLKKASGKIKLIALQNPVLSNTSGKYLHDMYTEFNEIPDNPIEIVEKTPTTDTEYNQLKSNGKMDLEFSGWSPDYADPMTYLGTIKLGGDLDLYIGLSRLFNFQTYEDIKGDGDAKKAYESLKSKNKEEFEKIVVEDETGVSDLFVDRFNFTKNLEDYDKNNVDTSKSSVRYSKLSELEVETLYKDTFMLPVYRSAPAMTFSISPSTPFRLSRTGYGTSQYKLFNYNFDKTKLSYEEIEKLREEYLAKKEEVSKDKTKYQDPDIWS</sequence>
<evidence type="ECO:0000256" key="4">
    <source>
        <dbReference type="ARBA" id="ARBA00022729"/>
    </source>
</evidence>
<feature type="domain" description="Solute-binding protein family 5" evidence="6">
    <location>
        <begin position="94"/>
        <end position="568"/>
    </location>
</feature>
<dbReference type="Pfam" id="PF00496">
    <property type="entry name" value="SBP_bac_5"/>
    <property type="match status" value="1"/>
</dbReference>
<accession>A0A0K1W1U5</accession>
<dbReference type="RefSeq" id="WP_075058170.1">
    <property type="nucleotide sequence ID" value="NZ_CP012357.1"/>
</dbReference>
<reference evidence="7 8" key="1">
    <citation type="journal article" date="2015" name="Genome Announc.">
        <title>Complete Genome Sequence of Spiroplasma litorale TN-1T (DSM 21781), a Bacterium Isolated from a Green-Eyed Horsefly (Tabanus nigrovittatus).</title>
        <authorList>
            <person name="Lo W.S."/>
            <person name="Lai Y.C."/>
            <person name="Lien Y.W."/>
            <person name="Wang T.H."/>
            <person name="Kuo C.H."/>
        </authorList>
    </citation>
    <scope>NUCLEOTIDE SEQUENCE [LARGE SCALE GENOMIC DNA]</scope>
    <source>
        <strain evidence="7 8">TN-1</strain>
    </source>
</reference>
<dbReference type="EMBL" id="CP012357">
    <property type="protein sequence ID" value="AKX34077.1"/>
    <property type="molecule type" value="Genomic_DNA"/>
</dbReference>
<gene>
    <name evidence="7" type="primary">oppA</name>
    <name evidence="7" type="ORF">SLITO_v1c04240</name>
</gene>
<feature type="chain" id="PRO_5005470780" evidence="5">
    <location>
        <begin position="21"/>
        <end position="748"/>
    </location>
</feature>
<dbReference type="AlphaFoldDB" id="A0A0K1W1U5"/>
<evidence type="ECO:0000259" key="6">
    <source>
        <dbReference type="Pfam" id="PF00496"/>
    </source>
</evidence>
<dbReference type="PROSITE" id="PS51257">
    <property type="entry name" value="PROKAR_LIPOPROTEIN"/>
    <property type="match status" value="1"/>
</dbReference>
<dbReference type="OrthoDB" id="9801912at2"/>
<evidence type="ECO:0000256" key="1">
    <source>
        <dbReference type="ARBA" id="ARBA00004196"/>
    </source>
</evidence>
<keyword evidence="3" id="KW-0813">Transport</keyword>
<dbReference type="GO" id="GO:1904680">
    <property type="term" value="F:peptide transmembrane transporter activity"/>
    <property type="evidence" value="ECO:0007669"/>
    <property type="project" value="TreeGrafter"/>
</dbReference>
<dbReference type="STRING" id="216942.SLITO_v1c04240"/>
<proteinExistence type="inferred from homology"/>
<dbReference type="GO" id="GO:0030313">
    <property type="term" value="C:cell envelope"/>
    <property type="evidence" value="ECO:0007669"/>
    <property type="project" value="UniProtKB-SubCell"/>
</dbReference>
<dbReference type="Gene3D" id="3.90.76.10">
    <property type="entry name" value="Dipeptide-binding Protein, Domain 1"/>
    <property type="match status" value="1"/>
</dbReference>
<dbReference type="InterPro" id="IPR039424">
    <property type="entry name" value="SBP_5"/>
</dbReference>
<evidence type="ECO:0000256" key="5">
    <source>
        <dbReference type="SAM" id="SignalP"/>
    </source>
</evidence>
<comment type="subcellular location">
    <subcellularLocation>
        <location evidence="1">Cell envelope</location>
    </subcellularLocation>
</comment>
<dbReference type="Gene3D" id="3.10.105.10">
    <property type="entry name" value="Dipeptide-binding Protein, Domain 3"/>
    <property type="match status" value="1"/>
</dbReference>
<protein>
    <submittedName>
        <fullName evidence="7">Oligopeptide ABC transporter substrate-binding protein</fullName>
    </submittedName>
</protein>
<comment type="similarity">
    <text evidence="2">Belongs to the bacterial solute-binding protein 5 family.</text>
</comment>
<evidence type="ECO:0000313" key="7">
    <source>
        <dbReference type="EMBL" id="AKX34077.1"/>
    </source>
</evidence>
<feature type="signal peptide" evidence="5">
    <location>
        <begin position="1"/>
        <end position="20"/>
    </location>
</feature>
<name>A0A0K1W1U5_9MOLU</name>
<dbReference type="Proteomes" id="UP000067476">
    <property type="component" value="Chromosome"/>
</dbReference>
<dbReference type="GO" id="GO:0015833">
    <property type="term" value="P:peptide transport"/>
    <property type="evidence" value="ECO:0007669"/>
    <property type="project" value="TreeGrafter"/>
</dbReference>
<evidence type="ECO:0000256" key="3">
    <source>
        <dbReference type="ARBA" id="ARBA00022448"/>
    </source>
</evidence>
<keyword evidence="8" id="KW-1185">Reference proteome</keyword>
<evidence type="ECO:0000256" key="2">
    <source>
        <dbReference type="ARBA" id="ARBA00005695"/>
    </source>
</evidence>